<evidence type="ECO:0000313" key="11">
    <source>
        <dbReference type="Proteomes" id="UP000237682"/>
    </source>
</evidence>
<dbReference type="GO" id="GO:0005886">
    <property type="term" value="C:plasma membrane"/>
    <property type="evidence" value="ECO:0007669"/>
    <property type="project" value="UniProtKB-SubCell"/>
</dbReference>
<evidence type="ECO:0000313" key="10">
    <source>
        <dbReference type="EMBL" id="PRH84808.1"/>
    </source>
</evidence>
<sequence>MVVYWNPLFGGMLIGAAAVLLLLANGRVAGISGIVGRLLGGQRVVDNGAFIVGLVLGPLVFAVFKGSLPAMTVSTPWPLVALAGLLVGFGTRMGSGCTSGHGIIGVARFSRRSIVATVTFLGSGLLTASVLELVR</sequence>
<dbReference type="RefSeq" id="WP_105864798.1">
    <property type="nucleotide sequence ID" value="NZ_PUEJ01000011.1"/>
</dbReference>
<dbReference type="EMBL" id="PUEJ01000011">
    <property type="protein sequence ID" value="PRH84808.1"/>
    <property type="molecule type" value="Genomic_DNA"/>
</dbReference>
<evidence type="ECO:0000256" key="4">
    <source>
        <dbReference type="ARBA" id="ARBA00022519"/>
    </source>
</evidence>
<feature type="transmembrane region" description="Helical" evidence="9">
    <location>
        <begin position="114"/>
        <end position="134"/>
    </location>
</feature>
<organism evidence="10 11">
    <name type="scientific">Labrys okinawensis</name>
    <dbReference type="NCBI Taxonomy" id="346911"/>
    <lineage>
        <taxon>Bacteria</taxon>
        <taxon>Pseudomonadati</taxon>
        <taxon>Pseudomonadota</taxon>
        <taxon>Alphaproteobacteria</taxon>
        <taxon>Hyphomicrobiales</taxon>
        <taxon>Xanthobacteraceae</taxon>
        <taxon>Labrys</taxon>
    </lineage>
</organism>
<gene>
    <name evidence="10" type="ORF">C5L14_25065</name>
</gene>
<keyword evidence="2" id="KW-0813">Transport</keyword>
<feature type="transmembrane region" description="Helical" evidence="9">
    <location>
        <begin position="76"/>
        <end position="93"/>
    </location>
</feature>
<evidence type="ECO:0000256" key="1">
    <source>
        <dbReference type="ARBA" id="ARBA00004429"/>
    </source>
</evidence>
<comment type="caution">
    <text evidence="10">The sequence shown here is derived from an EMBL/GenBank/DDBJ whole genome shotgun (WGS) entry which is preliminary data.</text>
</comment>
<protein>
    <submittedName>
        <fullName evidence="10">Uncharacterized protein</fullName>
    </submittedName>
</protein>
<dbReference type="Proteomes" id="UP000237682">
    <property type="component" value="Unassembled WGS sequence"/>
</dbReference>
<comment type="similarity">
    <text evidence="8">Belongs to the TsuA/YedE (TC 9.B.102) family.</text>
</comment>
<reference evidence="10 11" key="1">
    <citation type="submission" date="2018-02" db="EMBL/GenBank/DDBJ databases">
        <title>Whole genome sequencing of endophytic bacterium.</title>
        <authorList>
            <person name="Eedara R."/>
            <person name="Podile A.R."/>
        </authorList>
    </citation>
    <scope>NUCLEOTIDE SEQUENCE [LARGE SCALE GENOMIC DNA]</scope>
    <source>
        <strain evidence="10 11">RP1T</strain>
    </source>
</reference>
<evidence type="ECO:0000256" key="8">
    <source>
        <dbReference type="ARBA" id="ARBA00035655"/>
    </source>
</evidence>
<feature type="transmembrane region" description="Helical" evidence="9">
    <location>
        <begin position="44"/>
        <end position="64"/>
    </location>
</feature>
<keyword evidence="4" id="KW-0997">Cell inner membrane</keyword>
<evidence type="ECO:0000256" key="6">
    <source>
        <dbReference type="ARBA" id="ARBA00022989"/>
    </source>
</evidence>
<keyword evidence="7 9" id="KW-0472">Membrane</keyword>
<comment type="subcellular location">
    <subcellularLocation>
        <location evidence="1">Cell inner membrane</location>
        <topology evidence="1">Multi-pass membrane protein</topology>
    </subcellularLocation>
</comment>
<evidence type="ECO:0000256" key="9">
    <source>
        <dbReference type="SAM" id="Phobius"/>
    </source>
</evidence>
<dbReference type="AlphaFoldDB" id="A0A2S9Q614"/>
<evidence type="ECO:0000256" key="7">
    <source>
        <dbReference type="ARBA" id="ARBA00023136"/>
    </source>
</evidence>
<keyword evidence="6 9" id="KW-1133">Transmembrane helix</keyword>
<keyword evidence="5 9" id="KW-0812">Transmembrane</keyword>
<dbReference type="InterPro" id="IPR007272">
    <property type="entry name" value="Sulf_transp_TsuA/YedE"/>
</dbReference>
<name>A0A2S9Q614_9HYPH</name>
<feature type="transmembrane region" description="Helical" evidence="9">
    <location>
        <begin position="6"/>
        <end position="24"/>
    </location>
</feature>
<dbReference type="Pfam" id="PF04143">
    <property type="entry name" value="Sulf_transp"/>
    <property type="match status" value="1"/>
</dbReference>
<keyword evidence="11" id="KW-1185">Reference proteome</keyword>
<accession>A0A2S9Q614</accession>
<dbReference type="OrthoDB" id="9814020at2"/>
<evidence type="ECO:0000256" key="5">
    <source>
        <dbReference type="ARBA" id="ARBA00022692"/>
    </source>
</evidence>
<dbReference type="PANTHER" id="PTHR30574:SF1">
    <property type="entry name" value="SULPHUR TRANSPORT DOMAIN-CONTAINING PROTEIN"/>
    <property type="match status" value="1"/>
</dbReference>
<keyword evidence="3" id="KW-1003">Cell membrane</keyword>
<evidence type="ECO:0000256" key="2">
    <source>
        <dbReference type="ARBA" id="ARBA00022448"/>
    </source>
</evidence>
<dbReference type="PANTHER" id="PTHR30574">
    <property type="entry name" value="INNER MEMBRANE PROTEIN YEDE"/>
    <property type="match status" value="1"/>
</dbReference>
<evidence type="ECO:0000256" key="3">
    <source>
        <dbReference type="ARBA" id="ARBA00022475"/>
    </source>
</evidence>
<proteinExistence type="inferred from homology"/>